<organism evidence="3">
    <name type="scientific">Melampsora larici-populina (strain 98AG31 / pathotype 3-4-7)</name>
    <name type="common">Poplar leaf rust fungus</name>
    <dbReference type="NCBI Taxonomy" id="747676"/>
    <lineage>
        <taxon>Eukaryota</taxon>
        <taxon>Fungi</taxon>
        <taxon>Dikarya</taxon>
        <taxon>Basidiomycota</taxon>
        <taxon>Pucciniomycotina</taxon>
        <taxon>Pucciniomycetes</taxon>
        <taxon>Pucciniales</taxon>
        <taxon>Melampsoraceae</taxon>
        <taxon>Melampsora</taxon>
    </lineage>
</organism>
<accession>F4R9D2</accession>
<dbReference type="VEuPathDB" id="FungiDB:MELLADRAFT_92366"/>
<proteinExistence type="predicted"/>
<reference evidence="3" key="1">
    <citation type="journal article" date="2011" name="Proc. Natl. Acad. Sci. U.S.A.">
        <title>Obligate biotrophy features unraveled by the genomic analysis of rust fungi.</title>
        <authorList>
            <person name="Duplessis S."/>
            <person name="Cuomo C.A."/>
            <person name="Lin Y.-C."/>
            <person name="Aerts A."/>
            <person name="Tisserant E."/>
            <person name="Veneault-Fourrey C."/>
            <person name="Joly D.L."/>
            <person name="Hacquard S."/>
            <person name="Amselem J."/>
            <person name="Cantarel B.L."/>
            <person name="Chiu R."/>
            <person name="Coutinho P.M."/>
            <person name="Feau N."/>
            <person name="Field M."/>
            <person name="Frey P."/>
            <person name="Gelhaye E."/>
            <person name="Goldberg J."/>
            <person name="Grabherr M.G."/>
            <person name="Kodira C.D."/>
            <person name="Kohler A."/>
            <person name="Kuees U."/>
            <person name="Lindquist E.A."/>
            <person name="Lucas S.M."/>
            <person name="Mago R."/>
            <person name="Mauceli E."/>
            <person name="Morin E."/>
            <person name="Murat C."/>
            <person name="Pangilinan J.L."/>
            <person name="Park R."/>
            <person name="Pearson M."/>
            <person name="Quesneville H."/>
            <person name="Rouhier N."/>
            <person name="Sakthikumar S."/>
            <person name="Salamov A.A."/>
            <person name="Schmutz J."/>
            <person name="Selles B."/>
            <person name="Shapiro H."/>
            <person name="Tanguay P."/>
            <person name="Tuskan G.A."/>
            <person name="Henrissat B."/>
            <person name="Van de Peer Y."/>
            <person name="Rouze P."/>
            <person name="Ellis J.G."/>
            <person name="Dodds P.N."/>
            <person name="Schein J.E."/>
            <person name="Zhong S."/>
            <person name="Hamelin R.C."/>
            <person name="Grigoriev I.V."/>
            <person name="Szabo L.J."/>
            <person name="Martin F."/>
        </authorList>
    </citation>
    <scope>NUCLEOTIDE SEQUENCE [LARGE SCALE GENOMIC DNA]</scope>
    <source>
        <strain evidence="3">98AG31 / pathotype 3-4-7</strain>
    </source>
</reference>
<gene>
    <name evidence="2" type="ORF">MELLADRAFT_92366</name>
</gene>
<evidence type="ECO:0000256" key="1">
    <source>
        <dbReference type="SAM" id="MobiDB-lite"/>
    </source>
</evidence>
<dbReference type="KEGG" id="mlr:MELLADRAFT_92366"/>
<dbReference type="AlphaFoldDB" id="F4R9D2"/>
<dbReference type="Proteomes" id="UP000001072">
    <property type="component" value="Unassembled WGS sequence"/>
</dbReference>
<name>F4R9D2_MELLP</name>
<protein>
    <submittedName>
        <fullName evidence="2">Uncharacterized protein</fullName>
    </submittedName>
</protein>
<keyword evidence="3" id="KW-1185">Reference proteome</keyword>
<dbReference type="EMBL" id="GL883093">
    <property type="protein sequence ID" value="EGG10965.1"/>
    <property type="molecule type" value="Genomic_DNA"/>
</dbReference>
<evidence type="ECO:0000313" key="3">
    <source>
        <dbReference type="Proteomes" id="UP000001072"/>
    </source>
</evidence>
<dbReference type="InParanoid" id="F4R9D2"/>
<sequence length="220" mass="23655">MFYLLALGQPAQKDSQPAPAATNPLIGVKRRNVSNPTTNPIAVVTVKPAPKRPRPAASASTLSNVIVDLISSDDEVVFVSSNTSQKSSLNSTKPKIAKQRDVILLCPLSTPNKPCIRCKVVQILKGKLFSCHCGAAPVTLCRGQVEGARAHWSSGACKDATSGLRGNQMLTSYFKKYPALQPDNKNLVDTVCPGLTDATWVRKQATGTILNFLDNTYSIY</sequence>
<dbReference type="RefSeq" id="XP_007405567.1">
    <property type="nucleotide sequence ID" value="XM_007405505.1"/>
</dbReference>
<feature type="region of interest" description="Disordered" evidence="1">
    <location>
        <begin position="10"/>
        <end position="32"/>
    </location>
</feature>
<dbReference type="GeneID" id="18936221"/>
<dbReference type="HOGENOM" id="CLU_1256271_0_0_1"/>
<evidence type="ECO:0000313" key="2">
    <source>
        <dbReference type="EMBL" id="EGG10965.1"/>
    </source>
</evidence>